<dbReference type="InterPro" id="IPR000792">
    <property type="entry name" value="Tscrpt_reg_LuxR_C"/>
</dbReference>
<dbReference type="InterPro" id="IPR027417">
    <property type="entry name" value="P-loop_NTPase"/>
</dbReference>
<dbReference type="SMART" id="SM00421">
    <property type="entry name" value="HTH_LUXR"/>
    <property type="match status" value="1"/>
</dbReference>
<keyword evidence="1" id="KW-0547">Nucleotide-binding</keyword>
<dbReference type="Gene3D" id="1.25.40.10">
    <property type="entry name" value="Tetratricopeptide repeat domain"/>
    <property type="match status" value="1"/>
</dbReference>
<dbReference type="OrthoDB" id="5476461at2"/>
<dbReference type="Gene3D" id="1.10.10.10">
    <property type="entry name" value="Winged helix-like DNA-binding domain superfamily/Winged helix DNA-binding domain"/>
    <property type="match status" value="1"/>
</dbReference>
<dbReference type="SUPFAM" id="SSF52540">
    <property type="entry name" value="P-loop containing nucleoside triphosphate hydrolases"/>
    <property type="match status" value="1"/>
</dbReference>
<dbReference type="Gene3D" id="3.40.50.300">
    <property type="entry name" value="P-loop containing nucleotide triphosphate hydrolases"/>
    <property type="match status" value="1"/>
</dbReference>
<dbReference type="Pfam" id="PF13191">
    <property type="entry name" value="AAA_16"/>
    <property type="match status" value="1"/>
</dbReference>
<reference evidence="4 5" key="1">
    <citation type="submission" date="2018-08" db="EMBL/GenBank/DDBJ databases">
        <title>Isolation, diversity and antifungal activity of Actinobacteria from cow dung.</title>
        <authorList>
            <person name="Ling L."/>
        </authorList>
    </citation>
    <scope>NUCLEOTIDE SEQUENCE [LARGE SCALE GENOMIC DNA]</scope>
    <source>
        <strain evidence="4 5">NEAU-LLE</strain>
    </source>
</reference>
<dbReference type="InterPro" id="IPR041664">
    <property type="entry name" value="AAA_16"/>
</dbReference>
<dbReference type="GO" id="GO:0006355">
    <property type="term" value="P:regulation of DNA-templated transcription"/>
    <property type="evidence" value="ECO:0007669"/>
    <property type="project" value="InterPro"/>
</dbReference>
<evidence type="ECO:0000256" key="2">
    <source>
        <dbReference type="ARBA" id="ARBA00022840"/>
    </source>
</evidence>
<dbReference type="PANTHER" id="PTHR16305:SF35">
    <property type="entry name" value="TRANSCRIPTIONAL ACTIVATOR DOMAIN"/>
    <property type="match status" value="1"/>
</dbReference>
<dbReference type="CDD" id="cd06170">
    <property type="entry name" value="LuxR_C_like"/>
    <property type="match status" value="1"/>
</dbReference>
<proteinExistence type="predicted"/>
<dbReference type="RefSeq" id="WP_116243333.1">
    <property type="nucleotide sequence ID" value="NZ_QUAB01000047.1"/>
</dbReference>
<feature type="domain" description="HTH luxR-type" evidence="3">
    <location>
        <begin position="893"/>
        <end position="958"/>
    </location>
</feature>
<protein>
    <recommendedName>
        <fullName evidence="3">HTH luxR-type domain-containing protein</fullName>
    </recommendedName>
</protein>
<evidence type="ECO:0000256" key="1">
    <source>
        <dbReference type="ARBA" id="ARBA00022741"/>
    </source>
</evidence>
<dbReference type="GO" id="GO:0005524">
    <property type="term" value="F:ATP binding"/>
    <property type="evidence" value="ECO:0007669"/>
    <property type="project" value="UniProtKB-KW"/>
</dbReference>
<evidence type="ECO:0000313" key="5">
    <source>
        <dbReference type="Proteomes" id="UP000262172"/>
    </source>
</evidence>
<dbReference type="GO" id="GO:0005737">
    <property type="term" value="C:cytoplasm"/>
    <property type="evidence" value="ECO:0007669"/>
    <property type="project" value="TreeGrafter"/>
</dbReference>
<keyword evidence="5" id="KW-1185">Reference proteome</keyword>
<organism evidence="4 5">
    <name type="scientific">Microbacterium bovistercoris</name>
    <dbReference type="NCBI Taxonomy" id="2293570"/>
    <lineage>
        <taxon>Bacteria</taxon>
        <taxon>Bacillati</taxon>
        <taxon>Actinomycetota</taxon>
        <taxon>Actinomycetes</taxon>
        <taxon>Micrococcales</taxon>
        <taxon>Microbacteriaceae</taxon>
        <taxon>Microbacterium</taxon>
    </lineage>
</organism>
<dbReference type="InterPro" id="IPR016032">
    <property type="entry name" value="Sig_transdc_resp-reg_C-effctor"/>
</dbReference>
<dbReference type="PRINTS" id="PR00038">
    <property type="entry name" value="HTHLUXR"/>
</dbReference>
<dbReference type="EMBL" id="QUAB01000047">
    <property type="protein sequence ID" value="REJ04390.1"/>
    <property type="molecule type" value="Genomic_DNA"/>
</dbReference>
<evidence type="ECO:0000313" key="4">
    <source>
        <dbReference type="EMBL" id="REJ04390.1"/>
    </source>
</evidence>
<dbReference type="Proteomes" id="UP000262172">
    <property type="component" value="Unassembled WGS sequence"/>
</dbReference>
<dbReference type="InterPro" id="IPR011990">
    <property type="entry name" value="TPR-like_helical_dom_sf"/>
</dbReference>
<dbReference type="AlphaFoldDB" id="A0A371NQG5"/>
<evidence type="ECO:0000259" key="3">
    <source>
        <dbReference type="PROSITE" id="PS50043"/>
    </source>
</evidence>
<dbReference type="PANTHER" id="PTHR16305">
    <property type="entry name" value="TESTICULAR SOLUBLE ADENYLYL CYCLASE"/>
    <property type="match status" value="1"/>
</dbReference>
<dbReference type="GO" id="GO:0004016">
    <property type="term" value="F:adenylate cyclase activity"/>
    <property type="evidence" value="ECO:0007669"/>
    <property type="project" value="TreeGrafter"/>
</dbReference>
<dbReference type="PROSITE" id="PS50043">
    <property type="entry name" value="HTH_LUXR_2"/>
    <property type="match status" value="1"/>
</dbReference>
<dbReference type="InterPro" id="IPR036388">
    <property type="entry name" value="WH-like_DNA-bd_sf"/>
</dbReference>
<keyword evidence="2" id="KW-0067">ATP-binding</keyword>
<sequence length="961" mass="102318">MTSAPAPPVVGRTRELRLLHDAFDETRAGQPRVVVVRGEAGIGKSRLVAEFLAAPLDGEPVIAIGQCVDLGEIGTPFTPVRRMLQDLTRGVGEDAVRAAARTPGVIAALDSLIPGLAADDATAAPSRHLAEAVERVLESLSESRQLLLVIEDLHWADAATLALLQALSLTAHAQHVMFVLTYRTDDVGRTHPLRPLLAELERNRNVTMIDVEPLDAADAARLVAVTAPGLDTADIDAIVSRSDGVPFFVEELAARGGAEQLPGTLRDLVLARYDLLDEPVRQVLAAAAVGGVAIDEELLRDILGADSVGLRTALRAAVDAGVLISNQDGLSFRHALIREFAAAELLPGERAELHRGYAQALQERIALGAADQAPAAAEHWLACHDVAAAFQATVIARERAREAAAPAAAVRLGERLLELWPQVEDAEAVAGRSRAELYYEVAEGWRMLNAPSRCERLLRDGLRALADAQPHDRAPLHRVLAMVRYDQGRGDDAADEARRSVDLLSGLPGAEADPVLATALSTLSTLTADTAAAAVYSSRAVAIAERSGDERAMDRADLALVWLTGRDGEDESGLEVVRRMMRRRIQPEDMVIARTNESDLLFRLGRYSEAIDSARDGVAVAVDTGLERGAGVVTALNLIEAQVAVAENAEAERGVLTLMPLLDGMPMLRSGALRFLCLVLLWCGREAELRALREAESAFIADLDLDALETIGWLVIEIETTLNGCEGTLSADDARTGTAAIEHALTEALRLPEMASAERGLVRLALPMAARLIAAARRRGIRPGLCAQLTGIVHDELATFDRGRPAAAVHALVAAENADSPAGWREAVTVLEGGGLPVRNLDYARFRLVGSLLAAGERAEAARTLDQSLDLCRTPAVAGWLHDLAARSGSGQTAGGIPTLTERETQVLELVAQGLTNAQIGERLFISPKTASVHVSAILSKLGARTRGEAAAMLRASSEPR</sequence>
<accession>A0A371NQG5</accession>
<dbReference type="Pfam" id="PF00196">
    <property type="entry name" value="GerE"/>
    <property type="match status" value="1"/>
</dbReference>
<dbReference type="SUPFAM" id="SSF46894">
    <property type="entry name" value="C-terminal effector domain of the bipartite response regulators"/>
    <property type="match status" value="1"/>
</dbReference>
<dbReference type="GO" id="GO:0003677">
    <property type="term" value="F:DNA binding"/>
    <property type="evidence" value="ECO:0007669"/>
    <property type="project" value="InterPro"/>
</dbReference>
<gene>
    <name evidence="4" type="ORF">DY023_15970</name>
</gene>
<name>A0A371NQG5_9MICO</name>
<comment type="caution">
    <text evidence="4">The sequence shown here is derived from an EMBL/GenBank/DDBJ whole genome shotgun (WGS) entry which is preliminary data.</text>
</comment>